<sequence length="280" mass="32284">MTFAQKLVVNYIRARFNMLSLVSTKRAARKAFDLFCTPLRKSKKKTPPIFERAEQLSFSLEGITVRGHRWNHPQPHKALIIHGFESTSKNFDRYITPLIRKGYEVLAFDAPAHGNSGGKQITLPLYICTLQEIYRLYGPIQHFMAHSLGGLALVHFIETIPHDAHTRLALIAPATETTTAIDSFFKFLDLRPAIRQDFDQLIFDRSGYWPSHFSIRRAMQQVQAQVLWFHDEQDELTPLSDALKVRDDQHPHLSFVITHGLGHRAIYRDNKVVKQVIEFL</sequence>
<dbReference type="OrthoDB" id="9785847at2"/>
<dbReference type="EMBL" id="CP032157">
    <property type="protein sequence ID" value="AXY74743.1"/>
    <property type="molecule type" value="Genomic_DNA"/>
</dbReference>
<dbReference type="Pfam" id="PF12146">
    <property type="entry name" value="Hydrolase_4"/>
    <property type="match status" value="1"/>
</dbReference>
<dbReference type="InterPro" id="IPR029058">
    <property type="entry name" value="AB_hydrolase_fold"/>
</dbReference>
<proteinExistence type="predicted"/>
<organism evidence="2 3">
    <name type="scientific">Paraflavitalea soli</name>
    <dbReference type="NCBI Taxonomy" id="2315862"/>
    <lineage>
        <taxon>Bacteria</taxon>
        <taxon>Pseudomonadati</taxon>
        <taxon>Bacteroidota</taxon>
        <taxon>Chitinophagia</taxon>
        <taxon>Chitinophagales</taxon>
        <taxon>Chitinophagaceae</taxon>
        <taxon>Paraflavitalea</taxon>
    </lineage>
</organism>
<dbReference type="InterPro" id="IPR022742">
    <property type="entry name" value="Hydrolase_4"/>
</dbReference>
<reference evidence="2 3" key="1">
    <citation type="submission" date="2018-09" db="EMBL/GenBank/DDBJ databases">
        <title>Genome sequencing of strain 6GH32-13.</title>
        <authorList>
            <person name="Weon H.-Y."/>
            <person name="Heo J."/>
            <person name="Kwon S.-W."/>
        </authorList>
    </citation>
    <scope>NUCLEOTIDE SEQUENCE [LARGE SCALE GENOMIC DNA]</scope>
    <source>
        <strain evidence="2 3">5GH32-13</strain>
    </source>
</reference>
<dbReference type="PANTHER" id="PTHR43689">
    <property type="entry name" value="HYDROLASE"/>
    <property type="match status" value="1"/>
</dbReference>
<name>A0A3B7MN59_9BACT</name>
<evidence type="ECO:0000313" key="2">
    <source>
        <dbReference type="EMBL" id="AXY74743.1"/>
    </source>
</evidence>
<dbReference type="KEGG" id="pseg:D3H65_12450"/>
<keyword evidence="2" id="KW-0378">Hydrolase</keyword>
<dbReference type="Proteomes" id="UP000263900">
    <property type="component" value="Chromosome"/>
</dbReference>
<dbReference type="SUPFAM" id="SSF53474">
    <property type="entry name" value="alpha/beta-Hydrolases"/>
    <property type="match status" value="1"/>
</dbReference>
<protein>
    <submittedName>
        <fullName evidence="2">Alpha/beta fold hydrolase</fullName>
    </submittedName>
</protein>
<dbReference type="PANTHER" id="PTHR43689:SF8">
    <property type="entry name" value="ALPHA_BETA-HYDROLASES SUPERFAMILY PROTEIN"/>
    <property type="match status" value="1"/>
</dbReference>
<evidence type="ECO:0000313" key="3">
    <source>
        <dbReference type="Proteomes" id="UP000263900"/>
    </source>
</evidence>
<feature type="domain" description="Serine aminopeptidase S33" evidence="1">
    <location>
        <begin position="79"/>
        <end position="184"/>
    </location>
</feature>
<keyword evidence="3" id="KW-1185">Reference proteome</keyword>
<accession>A0A3B7MN59</accession>
<gene>
    <name evidence="2" type="ORF">D3H65_12450</name>
</gene>
<dbReference type="RefSeq" id="WP_119050626.1">
    <property type="nucleotide sequence ID" value="NZ_CP032157.1"/>
</dbReference>
<dbReference type="GO" id="GO:0016787">
    <property type="term" value="F:hydrolase activity"/>
    <property type="evidence" value="ECO:0007669"/>
    <property type="project" value="UniProtKB-KW"/>
</dbReference>
<dbReference type="AlphaFoldDB" id="A0A3B7MN59"/>
<evidence type="ECO:0000259" key="1">
    <source>
        <dbReference type="Pfam" id="PF12146"/>
    </source>
</evidence>
<dbReference type="Gene3D" id="3.40.50.1820">
    <property type="entry name" value="alpha/beta hydrolase"/>
    <property type="match status" value="1"/>
</dbReference>